<reference evidence="7 8" key="1">
    <citation type="submission" date="2020-08" db="EMBL/GenBank/DDBJ databases">
        <title>Genomic Encyclopedia of Type Strains, Phase IV (KMG-IV): sequencing the most valuable type-strain genomes for metagenomic binning, comparative biology and taxonomic classification.</title>
        <authorList>
            <person name="Goeker M."/>
        </authorList>
    </citation>
    <scope>NUCLEOTIDE SEQUENCE [LARGE SCALE GENOMIC DNA]</scope>
    <source>
        <strain evidence="7 8">DSM 101465</strain>
    </source>
</reference>
<feature type="region of interest" description="Disordered" evidence="5">
    <location>
        <begin position="123"/>
        <end position="146"/>
    </location>
</feature>
<keyword evidence="7" id="KW-0378">Hydrolase</keyword>
<gene>
    <name evidence="7" type="ORF">HNQ73_000558</name>
</gene>
<dbReference type="GO" id="GO:0046076">
    <property type="term" value="P:dTTP catabolic process"/>
    <property type="evidence" value="ECO:0007669"/>
    <property type="project" value="TreeGrafter"/>
</dbReference>
<dbReference type="NCBIfam" id="NF007113">
    <property type="entry name" value="PRK09562.1"/>
    <property type="match status" value="1"/>
</dbReference>
<dbReference type="GO" id="GO:0046052">
    <property type="term" value="P:UTP catabolic process"/>
    <property type="evidence" value="ECO:0007669"/>
    <property type="project" value="TreeGrafter"/>
</dbReference>
<dbReference type="RefSeq" id="WP_183331994.1">
    <property type="nucleotide sequence ID" value="NZ_BMHX01000001.1"/>
</dbReference>
<dbReference type="FunFam" id="1.10.287.1080:FF:000003">
    <property type="entry name" value="Nucleoside triphosphate pyrophosphohydrolase"/>
    <property type="match status" value="1"/>
</dbReference>
<dbReference type="InterPro" id="IPR048011">
    <property type="entry name" value="NTP-PPase_MazG-like_C"/>
</dbReference>
<evidence type="ECO:0000256" key="4">
    <source>
        <dbReference type="ARBA" id="ARBA00074799"/>
    </source>
</evidence>
<evidence type="ECO:0000256" key="2">
    <source>
        <dbReference type="ARBA" id="ARBA00061115"/>
    </source>
</evidence>
<dbReference type="CDD" id="cd11529">
    <property type="entry name" value="NTP-PPase_MazG_Cterm"/>
    <property type="match status" value="1"/>
</dbReference>
<evidence type="ECO:0000256" key="5">
    <source>
        <dbReference type="SAM" id="MobiDB-lite"/>
    </source>
</evidence>
<dbReference type="CDD" id="cd11528">
    <property type="entry name" value="NTP-PPase_MazG_Nterm"/>
    <property type="match status" value="1"/>
</dbReference>
<comment type="similarity">
    <text evidence="2">Belongs to the nucleoside triphosphate pyrophosphohydrolase family.</text>
</comment>
<dbReference type="NCBIfam" id="TIGR00444">
    <property type="entry name" value="mazG"/>
    <property type="match status" value="1"/>
</dbReference>
<dbReference type="GO" id="GO:0046081">
    <property type="term" value="P:dUTP catabolic process"/>
    <property type="evidence" value="ECO:0007669"/>
    <property type="project" value="TreeGrafter"/>
</dbReference>
<dbReference type="GO" id="GO:0047693">
    <property type="term" value="F:ATP diphosphatase activity"/>
    <property type="evidence" value="ECO:0007669"/>
    <property type="project" value="UniProtKB-EC"/>
</dbReference>
<evidence type="ECO:0000256" key="3">
    <source>
        <dbReference type="ARBA" id="ARBA00066372"/>
    </source>
</evidence>
<dbReference type="FunFam" id="1.10.287.1080:FF:000001">
    <property type="entry name" value="Nucleoside triphosphate pyrophosphohydrolase"/>
    <property type="match status" value="1"/>
</dbReference>
<evidence type="ECO:0000259" key="6">
    <source>
        <dbReference type="Pfam" id="PF03819"/>
    </source>
</evidence>
<dbReference type="PANTHER" id="PTHR30522">
    <property type="entry name" value="NUCLEOSIDE TRIPHOSPHATE PYROPHOSPHOHYDROLASE"/>
    <property type="match status" value="1"/>
</dbReference>
<dbReference type="InterPro" id="IPR011551">
    <property type="entry name" value="NTP_PyrPHydrolase_MazG"/>
</dbReference>
<evidence type="ECO:0000313" key="8">
    <source>
        <dbReference type="Proteomes" id="UP000588017"/>
    </source>
</evidence>
<dbReference type="PANTHER" id="PTHR30522:SF0">
    <property type="entry name" value="NUCLEOSIDE TRIPHOSPHATE PYROPHOSPHOHYDROLASE"/>
    <property type="match status" value="1"/>
</dbReference>
<dbReference type="EC" id="3.6.1.8" evidence="3"/>
<dbReference type="GO" id="GO:0046047">
    <property type="term" value="P:TTP catabolic process"/>
    <property type="evidence" value="ECO:0007669"/>
    <property type="project" value="TreeGrafter"/>
</dbReference>
<feature type="domain" description="NTP pyrophosphohydrolase MazG-like" evidence="6">
    <location>
        <begin position="182"/>
        <end position="241"/>
    </location>
</feature>
<feature type="domain" description="NTP pyrophosphohydrolase MazG-like" evidence="6">
    <location>
        <begin position="30"/>
        <end position="103"/>
    </location>
</feature>
<accession>A0A841K4M3</accession>
<dbReference type="InterPro" id="IPR048015">
    <property type="entry name" value="NTP-PPase_MazG-like_N"/>
</dbReference>
<organism evidence="7 8">
    <name type="scientific">Chelatococcus composti</name>
    <dbReference type="NCBI Taxonomy" id="1743235"/>
    <lineage>
        <taxon>Bacteria</taxon>
        <taxon>Pseudomonadati</taxon>
        <taxon>Pseudomonadota</taxon>
        <taxon>Alphaproteobacteria</taxon>
        <taxon>Hyphomicrobiales</taxon>
        <taxon>Chelatococcaceae</taxon>
        <taxon>Chelatococcus</taxon>
    </lineage>
</organism>
<dbReference type="GO" id="GO:0046061">
    <property type="term" value="P:dATP catabolic process"/>
    <property type="evidence" value="ECO:0007669"/>
    <property type="project" value="TreeGrafter"/>
</dbReference>
<sequence>MKPSRDIEALLAIMAALRTPGTGCPWDLEQSFETIAPYTIEEAYEVADAIERRDFLDLRDELGDLLLQVVFHARMAEEEGLFTFGDVVQAITAKLIRRHPHVFGNARNLSPEAVKALWHDIKQQEKDERRRERVAAGKTDDSAHDHGLLADVPKVLPALTRAEKLQRKAATVGFDWTDRRAVLDKIREELREVEDTLDTADRNAQKDEIGDLLFAVANLARHLDIDPEAALRGTNAKFERRFRFIERTVEDRGASLSELTLADMEDIWQEAKRRERAGA</sequence>
<dbReference type="SUPFAM" id="SSF101386">
    <property type="entry name" value="all-alpha NTP pyrophosphatases"/>
    <property type="match status" value="2"/>
</dbReference>
<name>A0A841K4M3_9HYPH</name>
<proteinExistence type="inferred from homology"/>
<dbReference type="GO" id="GO:0006203">
    <property type="term" value="P:dGTP catabolic process"/>
    <property type="evidence" value="ECO:0007669"/>
    <property type="project" value="TreeGrafter"/>
</dbReference>
<dbReference type="Pfam" id="PF03819">
    <property type="entry name" value="MazG"/>
    <property type="match status" value="2"/>
</dbReference>
<comment type="caution">
    <text evidence="7">The sequence shown here is derived from an EMBL/GenBank/DDBJ whole genome shotgun (WGS) entry which is preliminary data.</text>
</comment>
<dbReference type="InterPro" id="IPR004518">
    <property type="entry name" value="MazG-like_dom"/>
</dbReference>
<dbReference type="EMBL" id="JACHEH010000001">
    <property type="protein sequence ID" value="MBB6166950.1"/>
    <property type="molecule type" value="Genomic_DNA"/>
</dbReference>
<comment type="catalytic activity">
    <reaction evidence="1">
        <text>ATP + H2O = AMP + diphosphate + H(+)</text>
        <dbReference type="Rhea" id="RHEA:14245"/>
        <dbReference type="ChEBI" id="CHEBI:15377"/>
        <dbReference type="ChEBI" id="CHEBI:15378"/>
        <dbReference type="ChEBI" id="CHEBI:30616"/>
        <dbReference type="ChEBI" id="CHEBI:33019"/>
        <dbReference type="ChEBI" id="CHEBI:456215"/>
        <dbReference type="EC" id="3.6.1.8"/>
    </reaction>
</comment>
<dbReference type="GO" id="GO:0006950">
    <property type="term" value="P:response to stress"/>
    <property type="evidence" value="ECO:0007669"/>
    <property type="project" value="UniProtKB-ARBA"/>
</dbReference>
<dbReference type="AlphaFoldDB" id="A0A841K4M3"/>
<dbReference type="Gene3D" id="1.10.287.1080">
    <property type="entry name" value="MazG-like"/>
    <property type="match status" value="2"/>
</dbReference>
<evidence type="ECO:0000256" key="1">
    <source>
        <dbReference type="ARBA" id="ARBA00052141"/>
    </source>
</evidence>
<evidence type="ECO:0000313" key="7">
    <source>
        <dbReference type="EMBL" id="MBB6166950.1"/>
    </source>
</evidence>
<keyword evidence="8" id="KW-1185">Reference proteome</keyword>
<dbReference type="Proteomes" id="UP000588017">
    <property type="component" value="Unassembled WGS sequence"/>
</dbReference>
<protein>
    <recommendedName>
        <fullName evidence="4">Nucleoside triphosphate pyrophosphohydrolase</fullName>
        <ecNumber evidence="3">3.6.1.8</ecNumber>
    </recommendedName>
</protein>